<dbReference type="EMBL" id="MZXV01000017">
    <property type="protein sequence ID" value="PZV38799.1"/>
    <property type="molecule type" value="Genomic_DNA"/>
</dbReference>
<dbReference type="GO" id="GO:0016853">
    <property type="term" value="F:isomerase activity"/>
    <property type="evidence" value="ECO:0007669"/>
    <property type="project" value="UniProtKB-KW"/>
</dbReference>
<dbReference type="OrthoDB" id="9780241at2"/>
<reference evidence="4" key="1">
    <citation type="submission" date="2017-03" db="EMBL/GenBank/DDBJ databases">
        <authorList>
            <person name="Safronova V.I."/>
            <person name="Sazanova A.L."/>
            <person name="Chirak E.R."/>
        </authorList>
    </citation>
    <scope>NUCLEOTIDE SEQUENCE [LARGE SCALE GENOMIC DNA]</scope>
    <source>
        <strain evidence="4">Ach-343</strain>
    </source>
</reference>
<dbReference type="Gene3D" id="3.20.20.150">
    <property type="entry name" value="Divalent-metal-dependent TIM barrel enzymes"/>
    <property type="match status" value="1"/>
</dbReference>
<dbReference type="Pfam" id="PF01261">
    <property type="entry name" value="AP_endonuc_2"/>
    <property type="match status" value="1"/>
</dbReference>
<dbReference type="RefSeq" id="WP_111543915.1">
    <property type="nucleotide sequence ID" value="NZ_MZXV01000017.1"/>
</dbReference>
<proteinExistence type="predicted"/>
<evidence type="ECO:0000313" key="4">
    <source>
        <dbReference type="Proteomes" id="UP000248616"/>
    </source>
</evidence>
<evidence type="ECO:0000259" key="2">
    <source>
        <dbReference type="Pfam" id="PF01261"/>
    </source>
</evidence>
<dbReference type="InterPro" id="IPR050417">
    <property type="entry name" value="Sugar_Epim/Isomerase"/>
</dbReference>
<evidence type="ECO:0000313" key="3">
    <source>
        <dbReference type="EMBL" id="PZV38799.1"/>
    </source>
</evidence>
<dbReference type="InterPro" id="IPR013022">
    <property type="entry name" value="Xyl_isomerase-like_TIM-brl"/>
</dbReference>
<comment type="caution">
    <text evidence="3">The sequence shown here is derived from an EMBL/GenBank/DDBJ whole genome shotgun (WGS) entry which is preliminary data.</text>
</comment>
<sequence length="286" mass="31554">MSRNWNLAYASHLGYLSPDEPLFRASVPSRDPWDHVAFAADIGLSGVLYPWAISRPAEEVDRFHAALEHFQLLSSVIVYAPLGRVTTPIWVRSDGWDDLARDFERSVPLAQRLGAPMLAVLVQGIEGAPVDSQEDVLVDNLRRAGDLAAKSGIVIGVEHMVALPGMLLRSTEQAVRVFDRISHPNVQLIFDTGHVQEMDGNVLGAYRQARRHVGLLQLADMPGRVQPGSGVIDFETLLREVRSDGLGETLIDLEHGWTSNSVDVEQAGIRAMRRIDSTLDSIEEHS</sequence>
<keyword evidence="1" id="KW-0413">Isomerase</keyword>
<organism evidence="3 4">
    <name type="scientific">Mesorhizobium kowhaii</name>
    <dbReference type="NCBI Taxonomy" id="1300272"/>
    <lineage>
        <taxon>Bacteria</taxon>
        <taxon>Pseudomonadati</taxon>
        <taxon>Pseudomonadota</taxon>
        <taxon>Alphaproteobacteria</taxon>
        <taxon>Hyphomicrobiales</taxon>
        <taxon>Phyllobacteriaceae</taxon>
        <taxon>Mesorhizobium</taxon>
    </lineage>
</organism>
<dbReference type="PANTHER" id="PTHR43489">
    <property type="entry name" value="ISOMERASE"/>
    <property type="match status" value="1"/>
</dbReference>
<dbReference type="Proteomes" id="UP000248616">
    <property type="component" value="Unassembled WGS sequence"/>
</dbReference>
<gene>
    <name evidence="3" type="ORF">B5V02_09090</name>
</gene>
<dbReference type="SUPFAM" id="SSF51658">
    <property type="entry name" value="Xylose isomerase-like"/>
    <property type="match status" value="1"/>
</dbReference>
<evidence type="ECO:0000256" key="1">
    <source>
        <dbReference type="ARBA" id="ARBA00023235"/>
    </source>
</evidence>
<dbReference type="AlphaFoldDB" id="A0A2W7CYB4"/>
<name>A0A2W7CYB4_9HYPH</name>
<accession>A0A2W7CYB4</accession>
<dbReference type="InterPro" id="IPR036237">
    <property type="entry name" value="Xyl_isomerase-like_sf"/>
</dbReference>
<protein>
    <recommendedName>
        <fullName evidence="2">Xylose isomerase-like TIM barrel domain-containing protein</fullName>
    </recommendedName>
</protein>
<feature type="domain" description="Xylose isomerase-like TIM barrel" evidence="2">
    <location>
        <begin position="36"/>
        <end position="274"/>
    </location>
</feature>
<keyword evidence="4" id="KW-1185">Reference proteome</keyword>